<dbReference type="AlphaFoldDB" id="A0A1E5VPW0"/>
<feature type="domain" description="Exostosin GT47" evidence="6">
    <location>
        <begin position="128"/>
        <end position="421"/>
    </location>
</feature>
<evidence type="ECO:0000313" key="7">
    <source>
        <dbReference type="EMBL" id="OEL27169.1"/>
    </source>
</evidence>
<keyword evidence="4" id="KW-0735">Signal-anchor</keyword>
<gene>
    <name evidence="7" type="ORF">BAE44_0011815</name>
</gene>
<dbReference type="Proteomes" id="UP000095767">
    <property type="component" value="Unassembled WGS sequence"/>
</dbReference>
<comment type="caution">
    <text evidence="7">The sequence shown here is derived from an EMBL/GenBank/DDBJ whole genome shotgun (WGS) entry which is preliminary data.</text>
</comment>
<dbReference type="OrthoDB" id="1924787at2759"/>
<reference evidence="7 8" key="1">
    <citation type="submission" date="2016-09" db="EMBL/GenBank/DDBJ databases">
        <title>The draft genome of Dichanthelium oligosanthes: A C3 panicoid grass species.</title>
        <authorList>
            <person name="Studer A.J."/>
            <person name="Schnable J.C."/>
            <person name="Brutnell T.P."/>
        </authorList>
    </citation>
    <scope>NUCLEOTIDE SEQUENCE [LARGE SCALE GENOMIC DNA]</scope>
    <source>
        <strain evidence="8">cv. Kellogg 1175</strain>
        <tissue evidence="7">Leaf</tissue>
    </source>
</reference>
<evidence type="ECO:0000256" key="1">
    <source>
        <dbReference type="ARBA" id="ARBA00004323"/>
    </source>
</evidence>
<protein>
    <submittedName>
        <fullName evidence="7">Putative glycosyltransferase</fullName>
    </submittedName>
</protein>
<proteinExistence type="inferred from homology"/>
<keyword evidence="7" id="KW-0808">Transferase</keyword>
<organism evidence="7 8">
    <name type="scientific">Dichanthelium oligosanthes</name>
    <dbReference type="NCBI Taxonomy" id="888268"/>
    <lineage>
        <taxon>Eukaryota</taxon>
        <taxon>Viridiplantae</taxon>
        <taxon>Streptophyta</taxon>
        <taxon>Embryophyta</taxon>
        <taxon>Tracheophyta</taxon>
        <taxon>Spermatophyta</taxon>
        <taxon>Magnoliopsida</taxon>
        <taxon>Liliopsida</taxon>
        <taxon>Poales</taxon>
        <taxon>Poaceae</taxon>
        <taxon>PACMAD clade</taxon>
        <taxon>Panicoideae</taxon>
        <taxon>Panicodae</taxon>
        <taxon>Paniceae</taxon>
        <taxon>Dichantheliinae</taxon>
        <taxon>Dichanthelium</taxon>
    </lineage>
</organism>
<name>A0A1E5VPW0_9POAL</name>
<dbReference type="EMBL" id="LWDX02033118">
    <property type="protein sequence ID" value="OEL27169.1"/>
    <property type="molecule type" value="Genomic_DNA"/>
</dbReference>
<keyword evidence="4" id="KW-0812">Transmembrane</keyword>
<dbReference type="InterPro" id="IPR004263">
    <property type="entry name" value="Exostosin"/>
</dbReference>
<dbReference type="PANTHER" id="PTHR11062:SF124">
    <property type="entry name" value="XYLOGALACTURONAN BETA-1,3-XYLOSYLTRANSFERASE"/>
    <property type="match status" value="1"/>
</dbReference>
<comment type="subcellular location">
    <subcellularLocation>
        <location evidence="1">Golgi apparatus membrane</location>
        <topology evidence="1">Single-pass type II membrane protein</topology>
    </subcellularLocation>
</comment>
<keyword evidence="3" id="KW-0328">Glycosyltransferase</keyword>
<dbReference type="InterPro" id="IPR040911">
    <property type="entry name" value="Exostosin_GT47"/>
</dbReference>
<dbReference type="GO" id="GO:0000139">
    <property type="term" value="C:Golgi membrane"/>
    <property type="evidence" value="ECO:0007669"/>
    <property type="project" value="UniProtKB-SubCell"/>
</dbReference>
<evidence type="ECO:0000256" key="2">
    <source>
        <dbReference type="ARBA" id="ARBA00010271"/>
    </source>
</evidence>
<accession>A0A1E5VPW0</accession>
<evidence type="ECO:0000256" key="3">
    <source>
        <dbReference type="ARBA" id="ARBA00022676"/>
    </source>
</evidence>
<dbReference type="PANTHER" id="PTHR11062">
    <property type="entry name" value="EXOSTOSIN HEPARAN SULFATE GLYCOSYLTRANSFERASE -RELATED"/>
    <property type="match status" value="1"/>
</dbReference>
<dbReference type="Pfam" id="PF03016">
    <property type="entry name" value="Exostosin_GT47"/>
    <property type="match status" value="1"/>
</dbReference>
<keyword evidence="5" id="KW-0333">Golgi apparatus</keyword>
<keyword evidence="8" id="KW-1185">Reference proteome</keyword>
<dbReference type="STRING" id="888268.A0A1E5VPW0"/>
<evidence type="ECO:0000313" key="8">
    <source>
        <dbReference type="Proteomes" id="UP000095767"/>
    </source>
</evidence>
<dbReference type="GO" id="GO:0016757">
    <property type="term" value="F:glycosyltransferase activity"/>
    <property type="evidence" value="ECO:0007669"/>
    <property type="project" value="UniProtKB-KW"/>
</dbReference>
<comment type="similarity">
    <text evidence="2">Belongs to the glycosyltransferase 47 family.</text>
</comment>
<evidence type="ECO:0000259" key="6">
    <source>
        <dbReference type="Pfam" id="PF03016"/>
    </source>
</evidence>
<sequence length="472" mass="52823">MENSGGRRVATMAVPLVAFALLAAAFVLPPPAFLGGESAASRERRREHFLRHVPHELQKAAASPVPANAPPAAEKVSVGPIEESLARSRAAIHGAAREAPATAAESARRSFKDVGDAFVPRGAIYRNPRAFHRSYLEMERKFKIWTYREGEPPLAHLGPSADIYSIEGQFLEEIEDPRNPFAARDPGEAHAFLLPISVCNLVHYIYRLNTTAYMAPMRRMLADYVHVVADRYPYWNRSRGADHVIVSCHDWAPLVSEGNRDLYTNAIRVLCNANTSEGFNPRKDATLPEVNLADGILRRPTFGLPPENRTTLAFFAGGMHGHIRKALLGYWLGREDPDMDVHEYLPAGQDYHALMARARFCLCPSGFEVASPRVVESVFAGCVPVIISDGYPPPFSDVLDWSKMSVAVPSARIPELKAILKGVSERRYRVLRARVLLAQRHFVMHRPAQRFDMINMVLHSIWLRRLNVRLPY</sequence>
<evidence type="ECO:0000256" key="5">
    <source>
        <dbReference type="ARBA" id="ARBA00023034"/>
    </source>
</evidence>
<evidence type="ECO:0000256" key="4">
    <source>
        <dbReference type="ARBA" id="ARBA00022968"/>
    </source>
</evidence>